<evidence type="ECO:0000259" key="2">
    <source>
        <dbReference type="PROSITE" id="PS51898"/>
    </source>
</evidence>
<dbReference type="Pfam" id="PF00589">
    <property type="entry name" value="Phage_integrase"/>
    <property type="match status" value="1"/>
</dbReference>
<dbReference type="InterPro" id="IPR050090">
    <property type="entry name" value="Tyrosine_recombinase_XerCD"/>
</dbReference>
<dbReference type="PROSITE" id="PS51898">
    <property type="entry name" value="TYR_RECOMBINASE"/>
    <property type="match status" value="1"/>
</dbReference>
<accession>A0A645FQ65</accession>
<dbReference type="CDD" id="cd01188">
    <property type="entry name" value="INT_RitA_C_like"/>
    <property type="match status" value="1"/>
</dbReference>
<dbReference type="InterPro" id="IPR002104">
    <property type="entry name" value="Integrase_catalytic"/>
</dbReference>
<dbReference type="InterPro" id="IPR011010">
    <property type="entry name" value="DNA_brk_join_enz"/>
</dbReference>
<evidence type="ECO:0000313" key="3">
    <source>
        <dbReference type="EMBL" id="MPN16568.1"/>
    </source>
</evidence>
<dbReference type="AlphaFoldDB" id="A0A645FQ65"/>
<proteinExistence type="predicted"/>
<dbReference type="SUPFAM" id="SSF56349">
    <property type="entry name" value="DNA breaking-rejoining enzymes"/>
    <property type="match status" value="1"/>
</dbReference>
<dbReference type="InterPro" id="IPR013762">
    <property type="entry name" value="Integrase-like_cat_sf"/>
</dbReference>
<dbReference type="Gene3D" id="1.10.443.10">
    <property type="entry name" value="Intergrase catalytic core"/>
    <property type="match status" value="1"/>
</dbReference>
<dbReference type="EMBL" id="VSSQ01063545">
    <property type="protein sequence ID" value="MPN16568.1"/>
    <property type="molecule type" value="Genomic_DNA"/>
</dbReference>
<dbReference type="PANTHER" id="PTHR30349:SF81">
    <property type="entry name" value="TYROSINE RECOMBINASE XERC"/>
    <property type="match status" value="1"/>
</dbReference>
<feature type="domain" description="Tyr recombinase" evidence="2">
    <location>
        <begin position="39"/>
        <end position="224"/>
    </location>
</feature>
<dbReference type="GO" id="GO:0003677">
    <property type="term" value="F:DNA binding"/>
    <property type="evidence" value="ECO:0007669"/>
    <property type="project" value="InterPro"/>
</dbReference>
<organism evidence="3">
    <name type="scientific">bioreactor metagenome</name>
    <dbReference type="NCBI Taxonomy" id="1076179"/>
    <lineage>
        <taxon>unclassified sequences</taxon>
        <taxon>metagenomes</taxon>
        <taxon>ecological metagenomes</taxon>
    </lineage>
</organism>
<keyword evidence="1" id="KW-0233">DNA recombination</keyword>
<name>A0A645FQ65_9ZZZZ</name>
<dbReference type="GO" id="GO:0006310">
    <property type="term" value="P:DNA recombination"/>
    <property type="evidence" value="ECO:0007669"/>
    <property type="project" value="UniProtKB-KW"/>
</dbReference>
<dbReference type="PANTHER" id="PTHR30349">
    <property type="entry name" value="PHAGE INTEGRASE-RELATED"/>
    <property type="match status" value="1"/>
</dbReference>
<reference evidence="3" key="1">
    <citation type="submission" date="2019-08" db="EMBL/GenBank/DDBJ databases">
        <authorList>
            <person name="Kucharzyk K."/>
            <person name="Murdoch R.W."/>
            <person name="Higgins S."/>
            <person name="Loffler F."/>
        </authorList>
    </citation>
    <scope>NUCLEOTIDE SEQUENCE</scope>
</reference>
<gene>
    <name evidence="3" type="primary">xerD_105</name>
    <name evidence="3" type="ORF">SDC9_163913</name>
</gene>
<comment type="caution">
    <text evidence="3">The sequence shown here is derived from an EMBL/GenBank/DDBJ whole genome shotgun (WGS) entry which is preliminary data.</text>
</comment>
<dbReference type="GO" id="GO:0015074">
    <property type="term" value="P:DNA integration"/>
    <property type="evidence" value="ECO:0007669"/>
    <property type="project" value="InterPro"/>
</dbReference>
<evidence type="ECO:0000256" key="1">
    <source>
        <dbReference type="ARBA" id="ARBA00023172"/>
    </source>
</evidence>
<protein>
    <submittedName>
        <fullName evidence="3">Tyrosine recombinase XerD</fullName>
    </submittedName>
</protein>
<sequence>MVRKLCLLKQFLRFAYENGFIAEALSPTIPKLRIPRNLQLPTVFTKEEVNALLAAVDRSNPLGKRDYAILILAAGLGLRVSDIIGLTFDEIDWSKKLLSIVQQKTGKLVELPLSDEIGWAIINYLQNGRPESECNRVFVKHCAPYDALTPSMYRTMQKYLQKAGIKRPVGKPTGMHAFRHSLASAMLEQMIPLPVISGTLGHTDMHSTETYLSIDLHQLRSCALEVDE</sequence>